<organism evidence="2 3">
    <name type="scientific">Strongylocentrotus purpuratus</name>
    <name type="common">Purple sea urchin</name>
    <dbReference type="NCBI Taxonomy" id="7668"/>
    <lineage>
        <taxon>Eukaryota</taxon>
        <taxon>Metazoa</taxon>
        <taxon>Echinodermata</taxon>
        <taxon>Eleutherozoa</taxon>
        <taxon>Echinozoa</taxon>
        <taxon>Echinoidea</taxon>
        <taxon>Euechinoidea</taxon>
        <taxon>Echinacea</taxon>
        <taxon>Camarodonta</taxon>
        <taxon>Echinidea</taxon>
        <taxon>Strongylocentrotidae</taxon>
        <taxon>Strongylocentrotus</taxon>
    </lineage>
</organism>
<dbReference type="InterPro" id="IPR011029">
    <property type="entry name" value="DEATH-like_dom_sf"/>
</dbReference>
<dbReference type="GeneID" id="100893264"/>
<evidence type="ECO:0000313" key="2">
    <source>
        <dbReference type="EnsemblMetazoa" id="XP_011679442"/>
    </source>
</evidence>
<name>A0A7M7HPK7_STRPU</name>
<reference evidence="3" key="1">
    <citation type="submission" date="2015-02" db="EMBL/GenBank/DDBJ databases">
        <title>Genome sequencing for Strongylocentrotus purpuratus.</title>
        <authorList>
            <person name="Murali S."/>
            <person name="Liu Y."/>
            <person name="Vee V."/>
            <person name="English A."/>
            <person name="Wang M."/>
            <person name="Skinner E."/>
            <person name="Han Y."/>
            <person name="Muzny D.M."/>
            <person name="Worley K.C."/>
            <person name="Gibbs R.A."/>
        </authorList>
    </citation>
    <scope>NUCLEOTIDE SEQUENCE</scope>
</reference>
<dbReference type="InterPro" id="IPR000488">
    <property type="entry name" value="Death_dom"/>
</dbReference>
<dbReference type="SUPFAM" id="SSF47986">
    <property type="entry name" value="DEATH domain"/>
    <property type="match status" value="1"/>
</dbReference>
<dbReference type="GO" id="GO:0007165">
    <property type="term" value="P:signal transduction"/>
    <property type="evidence" value="ECO:0007669"/>
    <property type="project" value="InterPro"/>
</dbReference>
<proteinExistence type="predicted"/>
<dbReference type="AlphaFoldDB" id="A0A7M7HPK7"/>
<accession>A0A7M7HPK7</accession>
<dbReference type="Proteomes" id="UP000007110">
    <property type="component" value="Unassembled WGS sequence"/>
</dbReference>
<dbReference type="RefSeq" id="XP_011679442.1">
    <property type="nucleotide sequence ID" value="XM_011681140.2"/>
</dbReference>
<feature type="domain" description="Death" evidence="1">
    <location>
        <begin position="27"/>
        <end position="97"/>
    </location>
</feature>
<sequence length="207" mass="22838">MAANEALDFDDVLIALAKKIPNDTMNELGKKLGFDAVEIDRYVATNSRYQNITSNGTLAMLRDWDKKQTKATEQAALKKALMDAGLVRLADEFVPISGMGDNSSMMPLSNVTQGTHFNRSGERRVSDGEIIKLSKLVPGDNYTVLCVELGYDIAFSNNIVTKCQSNYSAAFEDILKKWSTKTGGFIHDLDKALVKAEVGGLRDQYKM</sequence>
<dbReference type="KEGG" id="spu:100893264"/>
<protein>
    <recommendedName>
        <fullName evidence="1">Death domain-containing protein</fullName>
    </recommendedName>
</protein>
<dbReference type="CDD" id="cd01670">
    <property type="entry name" value="Death"/>
    <property type="match status" value="1"/>
</dbReference>
<dbReference type="InParanoid" id="A0A7M7HPK7"/>
<evidence type="ECO:0000313" key="3">
    <source>
        <dbReference type="Proteomes" id="UP000007110"/>
    </source>
</evidence>
<dbReference type="EnsemblMetazoa" id="XM_011681140">
    <property type="protein sequence ID" value="XP_011679442"/>
    <property type="gene ID" value="LOC100893264"/>
</dbReference>
<dbReference type="OrthoDB" id="10185626at2759"/>
<dbReference type="PROSITE" id="PS50017">
    <property type="entry name" value="DEATH_DOMAIN"/>
    <property type="match status" value="1"/>
</dbReference>
<reference evidence="2" key="2">
    <citation type="submission" date="2021-01" db="UniProtKB">
        <authorList>
            <consortium name="EnsemblMetazoa"/>
        </authorList>
    </citation>
    <scope>IDENTIFICATION</scope>
</reference>
<keyword evidence="3" id="KW-1185">Reference proteome</keyword>
<dbReference type="Gene3D" id="1.10.533.10">
    <property type="entry name" value="Death Domain, Fas"/>
    <property type="match status" value="1"/>
</dbReference>
<evidence type="ECO:0000259" key="1">
    <source>
        <dbReference type="PROSITE" id="PS50017"/>
    </source>
</evidence>